<dbReference type="PROSITE" id="PS51257">
    <property type="entry name" value="PROKAR_LIPOPROTEIN"/>
    <property type="match status" value="1"/>
</dbReference>
<dbReference type="EMBL" id="CP069213">
    <property type="protein sequence ID" value="QRH02510.1"/>
    <property type="molecule type" value="Genomic_DNA"/>
</dbReference>
<name>A0ABX7G5K5_9GAMM</name>
<keyword evidence="2" id="KW-1185">Reference proteome</keyword>
<proteinExistence type="predicted"/>
<sequence>MNLLRCALLPLALSSVLSGCQKDGGPCVYQEFEDSFQIAKIQEEQVQFEGRIMPPLAMHWFAQPPQVGQKISIRGKRLVQGSCNPLEILSVREDY</sequence>
<evidence type="ECO:0000313" key="2">
    <source>
        <dbReference type="Proteomes" id="UP000596252"/>
    </source>
</evidence>
<dbReference type="Proteomes" id="UP000596252">
    <property type="component" value="Chromosome"/>
</dbReference>
<gene>
    <name evidence="1" type="ORF">JQC75_03545</name>
</gene>
<accession>A0ABX7G5K5</accession>
<reference evidence="1 2" key="1">
    <citation type="journal article" date="2012" name="Antonie Van Leeuwenhoek">
        <title>Shewanella litorisediminis sp. nov., a gammaproteobacterium isolated from a tidal flat sediment.</title>
        <authorList>
            <person name="Lee M.H."/>
            <person name="Yoon J.H."/>
        </authorList>
    </citation>
    <scope>NUCLEOTIDE SEQUENCE [LARGE SCALE GENOMIC DNA]</scope>
    <source>
        <strain evidence="1 2">SMK1-12</strain>
    </source>
</reference>
<organism evidence="1 2">
    <name type="scientific">Shewanella litorisediminis</name>
    <dbReference type="NCBI Taxonomy" id="1173586"/>
    <lineage>
        <taxon>Bacteria</taxon>
        <taxon>Pseudomonadati</taxon>
        <taxon>Pseudomonadota</taxon>
        <taxon>Gammaproteobacteria</taxon>
        <taxon>Alteromonadales</taxon>
        <taxon>Shewanellaceae</taxon>
        <taxon>Shewanella</taxon>
    </lineage>
</organism>
<dbReference type="RefSeq" id="WP_203326112.1">
    <property type="nucleotide sequence ID" value="NZ_CP069213.1"/>
</dbReference>
<protein>
    <submittedName>
        <fullName evidence="1">Uncharacterized protein</fullName>
    </submittedName>
</protein>
<evidence type="ECO:0000313" key="1">
    <source>
        <dbReference type="EMBL" id="QRH02510.1"/>
    </source>
</evidence>